<evidence type="ECO:0000256" key="1">
    <source>
        <dbReference type="SAM" id="Phobius"/>
    </source>
</evidence>
<comment type="caution">
    <text evidence="2">The sequence shown here is derived from an EMBL/GenBank/DDBJ whole genome shotgun (WGS) entry which is preliminary data.</text>
</comment>
<protein>
    <submittedName>
        <fullName evidence="2">High-affinity gluconate transporter</fullName>
    </submittedName>
</protein>
<feature type="transmembrane region" description="Helical" evidence="1">
    <location>
        <begin position="420"/>
        <end position="444"/>
    </location>
</feature>
<feature type="transmembrane region" description="Helical" evidence="1">
    <location>
        <begin position="58"/>
        <end position="76"/>
    </location>
</feature>
<proteinExistence type="predicted"/>
<evidence type="ECO:0000313" key="3">
    <source>
        <dbReference type="Proteomes" id="UP001401887"/>
    </source>
</evidence>
<feature type="transmembrane region" description="Helical" evidence="1">
    <location>
        <begin position="174"/>
        <end position="193"/>
    </location>
</feature>
<dbReference type="Proteomes" id="UP001401887">
    <property type="component" value="Unassembled WGS sequence"/>
</dbReference>
<feature type="transmembrane region" description="Helical" evidence="1">
    <location>
        <begin position="96"/>
        <end position="129"/>
    </location>
</feature>
<dbReference type="PANTHER" id="PTHR30354">
    <property type="entry name" value="GNT FAMILY GLUCONATE TRANSPORTER"/>
    <property type="match status" value="1"/>
</dbReference>
<feature type="transmembrane region" description="Helical" evidence="1">
    <location>
        <begin position="301"/>
        <end position="323"/>
    </location>
</feature>
<feature type="transmembrane region" description="Helical" evidence="1">
    <location>
        <begin position="385"/>
        <end position="408"/>
    </location>
</feature>
<sequence>MLIALTAVAIALVIVLISVARIHPFLALLIASLFLAVVTGIPLNKVITAYETGVGGTLGHLAGIVGLGAILGKLLADSGGADRLSQWLTGLFGARRLPWAMMVLGLIIGVTVFFEVGVVLLIPIILTVVRRSRQPVLLVGIPVLAGLSVTHGLVPPHPGALIAVDAYSANIGLTILYGLIVAIPSAIVAGPLLGRWLTARVHPTGELGRSSEPGVNPATPVPEQLQPSLGATLLSVLFPIALMLLATAAQVGLPAGRAQDIISFIGNPVIALLLGVLLAYRILGSAYGASREVLLSRTGQSLLPLAGILLIIGAGGGFKNILIESGVGKAIADLAVGANWSPLVLAYLIAALVRVATGSATVALTTTAGLMTPILARTSGVSPELLVLATGAGSLILSHVNDAGFWLVKEYLGMDVKETLQTWTVMETVLSLVAFAIVMGLSLVV</sequence>
<dbReference type="RefSeq" id="WP_345467213.1">
    <property type="nucleotide sequence ID" value="NZ_BAABRP010000018.1"/>
</dbReference>
<dbReference type="Pfam" id="PF02447">
    <property type="entry name" value="GntP_permease"/>
    <property type="match status" value="1"/>
</dbReference>
<organism evidence="2 3">
    <name type="scientific">Deinococcus carri</name>
    <dbReference type="NCBI Taxonomy" id="1211323"/>
    <lineage>
        <taxon>Bacteria</taxon>
        <taxon>Thermotogati</taxon>
        <taxon>Deinococcota</taxon>
        <taxon>Deinococci</taxon>
        <taxon>Deinococcales</taxon>
        <taxon>Deinococcaceae</taxon>
        <taxon>Deinococcus</taxon>
    </lineage>
</organism>
<name>A0ABP9WE11_9DEIO</name>
<dbReference type="InterPro" id="IPR003474">
    <property type="entry name" value="Glcn_transporter"/>
</dbReference>
<feature type="transmembrane region" description="Helical" evidence="1">
    <location>
        <begin position="261"/>
        <end position="280"/>
    </location>
</feature>
<keyword evidence="3" id="KW-1185">Reference proteome</keyword>
<evidence type="ECO:0000313" key="2">
    <source>
        <dbReference type="EMBL" id="GAA5514477.1"/>
    </source>
</evidence>
<dbReference type="NCBIfam" id="TIGR00791">
    <property type="entry name" value="gntP"/>
    <property type="match status" value="1"/>
</dbReference>
<keyword evidence="1" id="KW-0472">Membrane</keyword>
<gene>
    <name evidence="2" type="primary">gntT</name>
    <name evidence="2" type="ORF">Dcar01_03233</name>
</gene>
<reference evidence="2 3" key="1">
    <citation type="submission" date="2024-02" db="EMBL/GenBank/DDBJ databases">
        <title>Deinococcus carri NBRC 110142.</title>
        <authorList>
            <person name="Ichikawa N."/>
            <person name="Katano-Makiyama Y."/>
            <person name="Hidaka K."/>
        </authorList>
    </citation>
    <scope>NUCLEOTIDE SEQUENCE [LARGE SCALE GENOMIC DNA]</scope>
    <source>
        <strain evidence="2 3">NBRC 110142</strain>
    </source>
</reference>
<feature type="transmembrane region" description="Helical" evidence="1">
    <location>
        <begin position="136"/>
        <end position="154"/>
    </location>
</feature>
<accession>A0ABP9WE11</accession>
<feature type="transmembrane region" description="Helical" evidence="1">
    <location>
        <begin position="229"/>
        <end position="249"/>
    </location>
</feature>
<feature type="transmembrane region" description="Helical" evidence="1">
    <location>
        <begin position="27"/>
        <end position="46"/>
    </location>
</feature>
<feature type="transmembrane region" description="Helical" evidence="1">
    <location>
        <begin position="343"/>
        <end position="364"/>
    </location>
</feature>
<dbReference type="EMBL" id="BAABRP010000018">
    <property type="protein sequence ID" value="GAA5514477.1"/>
    <property type="molecule type" value="Genomic_DNA"/>
</dbReference>
<keyword evidence="1" id="KW-1133">Transmembrane helix</keyword>
<keyword evidence="1" id="KW-0812">Transmembrane</keyword>
<dbReference type="PANTHER" id="PTHR30354:SF26">
    <property type="entry name" value="TRANSPORTER, PUTATIVE-RELATED"/>
    <property type="match status" value="1"/>
</dbReference>
<dbReference type="PIRSF" id="PIRSF002746">
    <property type="entry name" value="Gluconate_transporter"/>
    <property type="match status" value="1"/>
</dbReference>